<dbReference type="PANTHER" id="PTHR23513">
    <property type="entry name" value="INTEGRAL MEMBRANE EFFLUX PROTEIN-RELATED"/>
    <property type="match status" value="1"/>
</dbReference>
<feature type="transmembrane region" description="Helical" evidence="6">
    <location>
        <begin position="91"/>
        <end position="118"/>
    </location>
</feature>
<feature type="transmembrane region" description="Helical" evidence="6">
    <location>
        <begin position="286"/>
        <end position="303"/>
    </location>
</feature>
<comment type="caution">
    <text evidence="7">The sequence shown here is derived from an EMBL/GenBank/DDBJ whole genome shotgun (WGS) entry which is preliminary data.</text>
</comment>
<feature type="transmembrane region" description="Helical" evidence="6">
    <location>
        <begin position="253"/>
        <end position="274"/>
    </location>
</feature>
<keyword evidence="4 6" id="KW-1133">Transmembrane helix</keyword>
<evidence type="ECO:0000256" key="6">
    <source>
        <dbReference type="SAM" id="Phobius"/>
    </source>
</evidence>
<evidence type="ECO:0000256" key="2">
    <source>
        <dbReference type="ARBA" id="ARBA00022475"/>
    </source>
</evidence>
<feature type="transmembrane region" description="Helical" evidence="6">
    <location>
        <begin position="309"/>
        <end position="331"/>
    </location>
</feature>
<evidence type="ECO:0000256" key="5">
    <source>
        <dbReference type="ARBA" id="ARBA00023136"/>
    </source>
</evidence>
<accession>A0ABW4LGL4</accession>
<dbReference type="InterPro" id="IPR036259">
    <property type="entry name" value="MFS_trans_sf"/>
</dbReference>
<evidence type="ECO:0000313" key="7">
    <source>
        <dbReference type="EMBL" id="MFD1721915.1"/>
    </source>
</evidence>
<feature type="transmembrane region" description="Helical" evidence="6">
    <location>
        <begin position="228"/>
        <end position="247"/>
    </location>
</feature>
<keyword evidence="3 6" id="KW-0812">Transmembrane</keyword>
<name>A0ABW4LGL4_9MICO</name>
<feature type="transmembrane region" description="Helical" evidence="6">
    <location>
        <begin position="138"/>
        <end position="160"/>
    </location>
</feature>
<keyword evidence="8" id="KW-1185">Reference proteome</keyword>
<gene>
    <name evidence="7" type="ORF">ACFSBI_10155</name>
</gene>
<proteinExistence type="predicted"/>
<feature type="transmembrane region" description="Helical" evidence="6">
    <location>
        <begin position="343"/>
        <end position="362"/>
    </location>
</feature>
<dbReference type="Gene3D" id="1.20.1250.20">
    <property type="entry name" value="MFS general substrate transporter like domains"/>
    <property type="match status" value="1"/>
</dbReference>
<dbReference type="RefSeq" id="WP_377934574.1">
    <property type="nucleotide sequence ID" value="NZ_JBHUEA010000014.1"/>
</dbReference>
<evidence type="ECO:0000313" key="8">
    <source>
        <dbReference type="Proteomes" id="UP001597347"/>
    </source>
</evidence>
<evidence type="ECO:0000256" key="4">
    <source>
        <dbReference type="ARBA" id="ARBA00022989"/>
    </source>
</evidence>
<feature type="transmembrane region" description="Helical" evidence="6">
    <location>
        <begin position="368"/>
        <end position="389"/>
    </location>
</feature>
<comment type="subcellular location">
    <subcellularLocation>
        <location evidence="1">Cell membrane</location>
        <topology evidence="1">Multi-pass membrane protein</topology>
    </subcellularLocation>
</comment>
<dbReference type="EMBL" id="JBHUEA010000014">
    <property type="protein sequence ID" value="MFD1721915.1"/>
    <property type="molecule type" value="Genomic_DNA"/>
</dbReference>
<keyword evidence="5 6" id="KW-0472">Membrane</keyword>
<organism evidence="7 8">
    <name type="scientific">Amnibacterium endophyticum</name>
    <dbReference type="NCBI Taxonomy" id="2109337"/>
    <lineage>
        <taxon>Bacteria</taxon>
        <taxon>Bacillati</taxon>
        <taxon>Actinomycetota</taxon>
        <taxon>Actinomycetes</taxon>
        <taxon>Micrococcales</taxon>
        <taxon>Microbacteriaceae</taxon>
        <taxon>Amnibacterium</taxon>
    </lineage>
</organism>
<dbReference type="SUPFAM" id="SSF103473">
    <property type="entry name" value="MFS general substrate transporter"/>
    <property type="match status" value="1"/>
</dbReference>
<feature type="transmembrane region" description="Helical" evidence="6">
    <location>
        <begin position="172"/>
        <end position="191"/>
    </location>
</feature>
<sequence length="399" mass="39372">MTEARTTYRSVFASRGFPALYGGAALAMAGASLQVLAFSVAVYDATGNPALSSAAFAAGFLPQVVGGAVLPSLADRVPARLLLPLGSVTRAVVAALLAAGLGGVGGGIALVAAAALVQPLFTAGQSALVSRLLTGDRYVLGRSLFTMTSMVAQLAGIALGGATLQALGPAPALLVAAGVEALSAVVLAVGLPRLPVPAAAERWHLALTLRGYTAVLRAPLLRGLLLRWWVPLGLFVGAESLAVAYAGELRADGITTALLIGAPPAGAFAGEVLIGRFCRPATRERLVLPLLLLLGAAPLPLALTPPPAVAVLLLGASSVGLAYALGGQAAFREGLPAGREAIGFGLMGVGMMTAQGGGPLLAGPVAAVVGAGPAMAVCGVAVLVVAVPLTRSAPAPQPA</sequence>
<feature type="transmembrane region" description="Helical" evidence="6">
    <location>
        <begin position="20"/>
        <end position="43"/>
    </location>
</feature>
<keyword evidence="2" id="KW-1003">Cell membrane</keyword>
<dbReference type="PANTHER" id="PTHR23513:SF11">
    <property type="entry name" value="STAPHYLOFERRIN A TRANSPORTER"/>
    <property type="match status" value="1"/>
</dbReference>
<dbReference type="Proteomes" id="UP001597347">
    <property type="component" value="Unassembled WGS sequence"/>
</dbReference>
<evidence type="ECO:0000256" key="1">
    <source>
        <dbReference type="ARBA" id="ARBA00004651"/>
    </source>
</evidence>
<dbReference type="Pfam" id="PF07690">
    <property type="entry name" value="MFS_1"/>
    <property type="match status" value="1"/>
</dbReference>
<dbReference type="InterPro" id="IPR011701">
    <property type="entry name" value="MFS"/>
</dbReference>
<reference evidence="8" key="1">
    <citation type="journal article" date="2019" name="Int. J. Syst. Evol. Microbiol.">
        <title>The Global Catalogue of Microorganisms (GCM) 10K type strain sequencing project: providing services to taxonomists for standard genome sequencing and annotation.</title>
        <authorList>
            <consortium name="The Broad Institute Genomics Platform"/>
            <consortium name="The Broad Institute Genome Sequencing Center for Infectious Disease"/>
            <person name="Wu L."/>
            <person name="Ma J."/>
        </authorList>
    </citation>
    <scope>NUCLEOTIDE SEQUENCE [LARGE SCALE GENOMIC DNA]</scope>
    <source>
        <strain evidence="8">CGMCC 1.12471</strain>
    </source>
</reference>
<evidence type="ECO:0000256" key="3">
    <source>
        <dbReference type="ARBA" id="ARBA00022692"/>
    </source>
</evidence>
<protein>
    <submittedName>
        <fullName evidence="7">MFS transporter</fullName>
    </submittedName>
</protein>